<keyword evidence="2 4" id="KW-0863">Zinc-finger</keyword>
<dbReference type="Gene3D" id="2.60.40.10">
    <property type="entry name" value="Immunoglobulins"/>
    <property type="match status" value="1"/>
</dbReference>
<dbReference type="PROSITE" id="PS50135">
    <property type="entry name" value="ZF_ZZ_2"/>
    <property type="match status" value="1"/>
</dbReference>
<dbReference type="EMBL" id="MPUH01000013">
    <property type="protein sequence ID" value="OMJ95338.1"/>
    <property type="molecule type" value="Genomic_DNA"/>
</dbReference>
<protein>
    <recommendedName>
        <fullName evidence="5">ZZ-type domain-containing protein</fullName>
    </recommendedName>
</protein>
<evidence type="ECO:0000256" key="2">
    <source>
        <dbReference type="ARBA" id="ARBA00022771"/>
    </source>
</evidence>
<dbReference type="Pfam" id="PF16158">
    <property type="entry name" value="N_BRCA1_IG"/>
    <property type="match status" value="1"/>
</dbReference>
<proteinExistence type="predicted"/>
<sequence>MEGIDLNLVFSGTSELPKIPSGRTTNKFQDKSFRTLFSKKPPELLNKQRLRIPPPTFSKLLQMTQQVYTDCFINTIAYKLSDEDFVTIADDCSLQKAYATGHKINGSLQLFISASKKCSKNLYDNYKCPESIILENPPDIIRECYWVPCYKCRPPNIKCLKCRGSGVLDAYEEPKLKTIRSIIRTEIKNYMPKLCCAMSEENSSIVHENVGCNNCGVFPIIGHRYKCSVCNNFDFCQVCEKTTPHDHPFIKIRNPDMAPKMIICAVDESKKKNCKPKNRQCEPATRLLCRFVRDVFGNEGDIHPPGDCFMKTWRLRNDGLTEWPSGCKLVFTNGDFGGNEILLPCLMPGEEKDVSVVCKCPDKDGRYNSYWRAVDPTGNRFGQRLTIVINVQKPEEKKEDELKTLVEIFNNPDLVKLAYEKAGKCAQKAAEILFSGIYINN</sequence>
<dbReference type="PANTHER" id="PTHR20930:SF0">
    <property type="entry name" value="PROTEIN ILRUN"/>
    <property type="match status" value="1"/>
</dbReference>
<evidence type="ECO:0000259" key="5">
    <source>
        <dbReference type="PROSITE" id="PS50135"/>
    </source>
</evidence>
<dbReference type="InterPro" id="IPR032350">
    <property type="entry name" value="Nbr1_FW"/>
</dbReference>
<dbReference type="Pfam" id="PF00569">
    <property type="entry name" value="ZZ"/>
    <property type="match status" value="1"/>
</dbReference>
<name>A0A1R2D258_9CILI</name>
<evidence type="ECO:0000256" key="1">
    <source>
        <dbReference type="ARBA" id="ARBA00022723"/>
    </source>
</evidence>
<dbReference type="CDD" id="cd02340">
    <property type="entry name" value="ZZ_NBR1_like"/>
    <property type="match status" value="1"/>
</dbReference>
<dbReference type="OrthoDB" id="313562at2759"/>
<keyword evidence="7" id="KW-1185">Reference proteome</keyword>
<dbReference type="Proteomes" id="UP000187209">
    <property type="component" value="Unassembled WGS sequence"/>
</dbReference>
<reference evidence="6 7" key="1">
    <citation type="submission" date="2016-11" db="EMBL/GenBank/DDBJ databases">
        <title>The macronuclear genome of Stentor coeruleus: a giant cell with tiny introns.</title>
        <authorList>
            <person name="Slabodnick M."/>
            <person name="Ruby J.G."/>
            <person name="Reiff S.B."/>
            <person name="Swart E.C."/>
            <person name="Gosai S."/>
            <person name="Prabakaran S."/>
            <person name="Witkowska E."/>
            <person name="Larue G.E."/>
            <person name="Fisher S."/>
            <person name="Freeman R.M."/>
            <person name="Gunawardena J."/>
            <person name="Chu W."/>
            <person name="Stover N.A."/>
            <person name="Gregory B.D."/>
            <person name="Nowacki M."/>
            <person name="Derisi J."/>
            <person name="Roy S.W."/>
            <person name="Marshall W.F."/>
            <person name="Sood P."/>
        </authorList>
    </citation>
    <scope>NUCLEOTIDE SEQUENCE [LARGE SCALE GENOMIC DNA]</scope>
    <source>
        <strain evidence="6">WM001</strain>
    </source>
</reference>
<evidence type="ECO:0000256" key="4">
    <source>
        <dbReference type="PROSITE-ProRule" id="PRU00228"/>
    </source>
</evidence>
<dbReference type="PANTHER" id="PTHR20930">
    <property type="entry name" value="OVARIAN CARCINOMA ANTIGEN CA125-RELATED"/>
    <property type="match status" value="1"/>
</dbReference>
<dbReference type="GO" id="GO:0008270">
    <property type="term" value="F:zinc ion binding"/>
    <property type="evidence" value="ECO:0007669"/>
    <property type="project" value="UniProtKB-KW"/>
</dbReference>
<accession>A0A1R2D258</accession>
<evidence type="ECO:0000313" key="7">
    <source>
        <dbReference type="Proteomes" id="UP000187209"/>
    </source>
</evidence>
<dbReference type="SMART" id="SM00291">
    <property type="entry name" value="ZnF_ZZ"/>
    <property type="match status" value="1"/>
</dbReference>
<evidence type="ECO:0000256" key="3">
    <source>
        <dbReference type="ARBA" id="ARBA00022833"/>
    </source>
</evidence>
<dbReference type="InterPro" id="IPR043145">
    <property type="entry name" value="Znf_ZZ_sf"/>
</dbReference>
<dbReference type="CDD" id="cd14947">
    <property type="entry name" value="NBR1_like"/>
    <property type="match status" value="1"/>
</dbReference>
<dbReference type="AlphaFoldDB" id="A0A1R2D258"/>
<dbReference type="SUPFAM" id="SSF57850">
    <property type="entry name" value="RING/U-box"/>
    <property type="match status" value="1"/>
</dbReference>
<evidence type="ECO:0000313" key="6">
    <source>
        <dbReference type="EMBL" id="OMJ95338.1"/>
    </source>
</evidence>
<keyword evidence="1" id="KW-0479">Metal-binding</keyword>
<keyword evidence="3" id="KW-0862">Zinc</keyword>
<comment type="caution">
    <text evidence="6">The sequence shown here is derived from an EMBL/GenBank/DDBJ whole genome shotgun (WGS) entry which is preliminary data.</text>
</comment>
<gene>
    <name evidence="6" type="ORF">SteCoe_1240</name>
</gene>
<dbReference type="InterPro" id="IPR013783">
    <property type="entry name" value="Ig-like_fold"/>
</dbReference>
<dbReference type="Gene3D" id="3.30.60.90">
    <property type="match status" value="1"/>
</dbReference>
<dbReference type="InterPro" id="IPR000433">
    <property type="entry name" value="Znf_ZZ"/>
</dbReference>
<organism evidence="6 7">
    <name type="scientific">Stentor coeruleus</name>
    <dbReference type="NCBI Taxonomy" id="5963"/>
    <lineage>
        <taxon>Eukaryota</taxon>
        <taxon>Sar</taxon>
        <taxon>Alveolata</taxon>
        <taxon>Ciliophora</taxon>
        <taxon>Postciliodesmatophora</taxon>
        <taxon>Heterotrichea</taxon>
        <taxon>Heterotrichida</taxon>
        <taxon>Stentoridae</taxon>
        <taxon>Stentor</taxon>
    </lineage>
</organism>
<feature type="domain" description="ZZ-type" evidence="5">
    <location>
        <begin position="207"/>
        <end position="257"/>
    </location>
</feature>
<dbReference type="PROSITE" id="PS01357">
    <property type="entry name" value="ZF_ZZ_1"/>
    <property type="match status" value="1"/>
</dbReference>